<accession>A0A9X7CS79</accession>
<comment type="similarity">
    <text evidence="5">Belongs to the bacteriophage holin family. Cp-1 holin subfamily.</text>
</comment>
<evidence type="ECO:0000256" key="5">
    <source>
        <dbReference type="ARBA" id="ARBA00023600"/>
    </source>
</evidence>
<dbReference type="Pfam" id="PF05105">
    <property type="entry name" value="Phage_holin_4_1"/>
    <property type="match status" value="1"/>
</dbReference>
<dbReference type="RefSeq" id="WP_098782206.1">
    <property type="nucleotide sequence ID" value="NZ_NULI01000011.1"/>
</dbReference>
<comment type="subcellular location">
    <subcellularLocation>
        <location evidence="1">Membrane</location>
        <topology evidence="1">Multi-pass membrane protein</topology>
    </subcellularLocation>
</comment>
<evidence type="ECO:0000256" key="3">
    <source>
        <dbReference type="ARBA" id="ARBA00022989"/>
    </source>
</evidence>
<evidence type="ECO:0000256" key="1">
    <source>
        <dbReference type="ARBA" id="ARBA00004141"/>
    </source>
</evidence>
<evidence type="ECO:0000313" key="7">
    <source>
        <dbReference type="EMBL" id="PGS83543.1"/>
    </source>
</evidence>
<keyword evidence="3 6" id="KW-1133">Transmembrane helix</keyword>
<dbReference type="GO" id="GO:0016020">
    <property type="term" value="C:membrane"/>
    <property type="evidence" value="ECO:0007669"/>
    <property type="project" value="UniProtKB-SubCell"/>
</dbReference>
<dbReference type="EMBL" id="NULI01000011">
    <property type="protein sequence ID" value="PGS83543.1"/>
    <property type="molecule type" value="Genomic_DNA"/>
</dbReference>
<evidence type="ECO:0000256" key="4">
    <source>
        <dbReference type="ARBA" id="ARBA00023136"/>
    </source>
</evidence>
<name>A0A9X7CS79_BACCE</name>
<reference evidence="7 8" key="1">
    <citation type="submission" date="2017-09" db="EMBL/GenBank/DDBJ databases">
        <title>Large-scale bioinformatics analysis of Bacillus genomes uncovers conserved roles of natural products in bacterial physiology.</title>
        <authorList>
            <consortium name="Agbiome Team Llc"/>
            <person name="Bleich R.M."/>
            <person name="Grubbs K.J."/>
            <person name="Santa Maria K.C."/>
            <person name="Allen S.E."/>
            <person name="Farag S."/>
            <person name="Shank E.A."/>
            <person name="Bowers A."/>
        </authorList>
    </citation>
    <scope>NUCLEOTIDE SEQUENCE [LARGE SCALE GENOMIC DNA]</scope>
    <source>
        <strain evidence="7 8">AFS041711</strain>
    </source>
</reference>
<evidence type="ECO:0000256" key="2">
    <source>
        <dbReference type="ARBA" id="ARBA00022692"/>
    </source>
</evidence>
<keyword evidence="2 6" id="KW-0812">Transmembrane</keyword>
<dbReference type="Proteomes" id="UP000224203">
    <property type="component" value="Unassembled WGS sequence"/>
</dbReference>
<gene>
    <name evidence="7" type="ORF">COC69_01955</name>
</gene>
<proteinExistence type="inferred from homology"/>
<comment type="caution">
    <text evidence="7">The sequence shown here is derived from an EMBL/GenBank/DDBJ whole genome shotgun (WGS) entry which is preliminary data.</text>
</comment>
<dbReference type="AlphaFoldDB" id="A0A9X7CS79"/>
<organism evidence="7 8">
    <name type="scientific">Bacillus cereus</name>
    <dbReference type="NCBI Taxonomy" id="1396"/>
    <lineage>
        <taxon>Bacteria</taxon>
        <taxon>Bacillati</taxon>
        <taxon>Bacillota</taxon>
        <taxon>Bacilli</taxon>
        <taxon>Bacillales</taxon>
        <taxon>Bacillaceae</taxon>
        <taxon>Bacillus</taxon>
        <taxon>Bacillus cereus group</taxon>
    </lineage>
</organism>
<feature type="transmembrane region" description="Helical" evidence="6">
    <location>
        <begin position="94"/>
        <end position="111"/>
    </location>
</feature>
<protein>
    <submittedName>
        <fullName evidence="7">Holin</fullName>
    </submittedName>
</protein>
<evidence type="ECO:0000313" key="8">
    <source>
        <dbReference type="Proteomes" id="UP000224203"/>
    </source>
</evidence>
<sequence>MNITKDTMIIGPLLGFLGGIIDVVYGTQNFLMILALGTVIGFDWITGTEAVHKDGSYASSYGIKGIKRTLMILYIPFMGHILDLAFHLDGVVTFFNLLAGGLIWHILKSGIANCSRAGWDKWISQNMLDKLSSEIEAKTTRSETRKKEIRGENE</sequence>
<dbReference type="InterPro" id="IPR006480">
    <property type="entry name" value="Phage_holin_4_1"/>
</dbReference>
<feature type="transmembrane region" description="Helical" evidence="6">
    <location>
        <begin position="7"/>
        <end position="25"/>
    </location>
</feature>
<keyword evidence="4 6" id="KW-0472">Membrane</keyword>
<evidence type="ECO:0000256" key="6">
    <source>
        <dbReference type="SAM" id="Phobius"/>
    </source>
</evidence>